<comment type="caution">
    <text evidence="3">The sequence shown here is derived from an EMBL/GenBank/DDBJ whole genome shotgun (WGS) entry which is preliminary data.</text>
</comment>
<sequence>MPSIQQERKRWLMTMFGLDMMTLYFWCLIIFGGLTLIYVLLSDVVDGIFDVLPIDPALIFSFFTVFGATGYLVEKYSPLSGLLVLAIATVLALLLVILLHIFVFVPIRSADSSLGYTDDDLKGKLARVIISVPKDGFGEVVLSIGGSTVSRSAQSFENEEIPYDTEVLIIDVQTGVVSVTPYEKVLENYNK</sequence>
<evidence type="ECO:0000256" key="1">
    <source>
        <dbReference type="SAM" id="Phobius"/>
    </source>
</evidence>
<name>A0A5D4T1L2_9BACI</name>
<organism evidence="3 4">
    <name type="scientific">Sutcliffiella horikoshii</name>
    <dbReference type="NCBI Taxonomy" id="79883"/>
    <lineage>
        <taxon>Bacteria</taxon>
        <taxon>Bacillati</taxon>
        <taxon>Bacillota</taxon>
        <taxon>Bacilli</taxon>
        <taxon>Bacillales</taxon>
        <taxon>Bacillaceae</taxon>
        <taxon>Sutcliffiella</taxon>
    </lineage>
</organism>
<dbReference type="AlphaFoldDB" id="A0A5D4T1L2"/>
<dbReference type="Pfam" id="PF25842">
    <property type="entry name" value="NfeD_TM"/>
    <property type="match status" value="1"/>
</dbReference>
<feature type="domain" description="Membrane protein NfeD2 N-terminal transmembrane" evidence="2">
    <location>
        <begin position="15"/>
        <end position="111"/>
    </location>
</feature>
<keyword evidence="1" id="KW-0812">Transmembrane</keyword>
<dbReference type="InterPro" id="IPR058653">
    <property type="entry name" value="NfeD2_TM"/>
</dbReference>
<gene>
    <name evidence="3" type="ORF">FZC75_17065</name>
</gene>
<dbReference type="InterPro" id="IPR012340">
    <property type="entry name" value="NA-bd_OB-fold"/>
</dbReference>
<protein>
    <recommendedName>
        <fullName evidence="2">Membrane protein NfeD2 N-terminal transmembrane domain-containing protein</fullName>
    </recommendedName>
</protein>
<reference evidence="3 4" key="1">
    <citation type="submission" date="2019-08" db="EMBL/GenBank/DDBJ databases">
        <title>Bacillus genomes from the desert of Cuatro Cienegas, Coahuila.</title>
        <authorList>
            <person name="Olmedo-Alvarez G."/>
        </authorList>
    </citation>
    <scope>NUCLEOTIDE SEQUENCE [LARGE SCALE GENOMIC DNA]</scope>
    <source>
        <strain evidence="3 4">CH98b_3T</strain>
    </source>
</reference>
<feature type="transmembrane region" description="Helical" evidence="1">
    <location>
        <begin position="53"/>
        <end position="73"/>
    </location>
</feature>
<feature type="transmembrane region" description="Helical" evidence="1">
    <location>
        <begin position="21"/>
        <end position="41"/>
    </location>
</feature>
<evidence type="ECO:0000313" key="3">
    <source>
        <dbReference type="EMBL" id="TYS69265.1"/>
    </source>
</evidence>
<dbReference type="Proteomes" id="UP000324517">
    <property type="component" value="Unassembled WGS sequence"/>
</dbReference>
<keyword evidence="1" id="KW-1133">Transmembrane helix</keyword>
<dbReference type="EMBL" id="VTET01000009">
    <property type="protein sequence ID" value="TYS69265.1"/>
    <property type="molecule type" value="Genomic_DNA"/>
</dbReference>
<accession>A0A5D4T1L2</accession>
<feature type="transmembrane region" description="Helical" evidence="1">
    <location>
        <begin position="82"/>
        <end position="105"/>
    </location>
</feature>
<evidence type="ECO:0000259" key="2">
    <source>
        <dbReference type="Pfam" id="PF25842"/>
    </source>
</evidence>
<evidence type="ECO:0000313" key="4">
    <source>
        <dbReference type="Proteomes" id="UP000324517"/>
    </source>
</evidence>
<dbReference type="Gene3D" id="2.40.50.140">
    <property type="entry name" value="Nucleic acid-binding proteins"/>
    <property type="match status" value="1"/>
</dbReference>
<keyword evidence="1" id="KW-0472">Membrane</keyword>
<proteinExistence type="predicted"/>